<dbReference type="Gene3D" id="3.40.50.720">
    <property type="entry name" value="NAD(P)-binding Rossmann-like Domain"/>
    <property type="match status" value="1"/>
</dbReference>
<keyword evidence="6 11" id="KW-0560">Oxidoreductase</keyword>
<dbReference type="GO" id="GO:0008654">
    <property type="term" value="P:phospholipid biosynthetic process"/>
    <property type="evidence" value="ECO:0007669"/>
    <property type="project" value="UniProtKB-KW"/>
</dbReference>
<feature type="binding site" evidence="11">
    <location>
        <position position="254"/>
    </location>
    <ligand>
        <name>NADPH</name>
        <dbReference type="ChEBI" id="CHEBI:57783"/>
    </ligand>
</feature>
<dbReference type="Gene3D" id="1.10.1040.10">
    <property type="entry name" value="N-(1-d-carboxylethyl)-l-norvaline Dehydrogenase, domain 2"/>
    <property type="match status" value="1"/>
</dbReference>
<dbReference type="AlphaFoldDB" id="A0A2X3BTF0"/>
<keyword evidence="7 11" id="KW-0520">NAD</keyword>
<keyword evidence="4 11" id="KW-0547">Nucleotide-binding</keyword>
<comment type="catalytic activity">
    <reaction evidence="11">
        <text>sn-glycerol 3-phosphate + NAD(+) = dihydroxyacetone phosphate + NADH + H(+)</text>
        <dbReference type="Rhea" id="RHEA:11092"/>
        <dbReference type="ChEBI" id="CHEBI:15378"/>
        <dbReference type="ChEBI" id="CHEBI:57540"/>
        <dbReference type="ChEBI" id="CHEBI:57597"/>
        <dbReference type="ChEBI" id="CHEBI:57642"/>
        <dbReference type="ChEBI" id="CHEBI:57945"/>
        <dbReference type="EC" id="1.1.1.94"/>
    </reaction>
</comment>
<keyword evidence="5 11" id="KW-0521">NADP</keyword>
<dbReference type="InterPro" id="IPR036291">
    <property type="entry name" value="NAD(P)-bd_dom_sf"/>
</dbReference>
<evidence type="ECO:0000256" key="14">
    <source>
        <dbReference type="PIRSR" id="PIRSR000114-3"/>
    </source>
</evidence>
<evidence type="ECO:0000256" key="11">
    <source>
        <dbReference type="HAMAP-Rule" id="MF_00394"/>
    </source>
</evidence>
<dbReference type="NCBIfam" id="NF000940">
    <property type="entry name" value="PRK00094.1-2"/>
    <property type="match status" value="1"/>
</dbReference>
<evidence type="ECO:0000256" key="12">
    <source>
        <dbReference type="PIRSR" id="PIRSR000114-1"/>
    </source>
</evidence>
<feature type="binding site" evidence="11">
    <location>
        <position position="190"/>
    </location>
    <ligand>
        <name>sn-glycerol 3-phosphate</name>
        <dbReference type="ChEBI" id="CHEBI:57597"/>
    </ligand>
</feature>
<feature type="domain" description="Glycerol-3-phosphate dehydrogenase NAD-dependent C-terminal" evidence="16">
    <location>
        <begin position="179"/>
        <end position="317"/>
    </location>
</feature>
<dbReference type="PANTHER" id="PTHR11728">
    <property type="entry name" value="GLYCEROL-3-PHOSPHATE DEHYDROGENASE"/>
    <property type="match status" value="1"/>
</dbReference>
<evidence type="ECO:0000259" key="16">
    <source>
        <dbReference type="Pfam" id="PF07479"/>
    </source>
</evidence>
<dbReference type="InterPro" id="IPR011128">
    <property type="entry name" value="G3P_DH_NAD-dep_N"/>
</dbReference>
<dbReference type="Proteomes" id="UP000250166">
    <property type="component" value="Unassembled WGS sequence"/>
</dbReference>
<feature type="binding site" evidence="11">
    <location>
        <position position="138"/>
    </location>
    <ligand>
        <name>sn-glycerol 3-phosphate</name>
        <dbReference type="ChEBI" id="CHEBI:57597"/>
    </ligand>
</feature>
<feature type="binding site" evidence="13">
    <location>
        <begin position="254"/>
        <end position="255"/>
    </location>
    <ligand>
        <name>substrate</name>
    </ligand>
</feature>
<organism evidence="17 18">
    <name type="scientific">Helicobacter fennelliae</name>
    <dbReference type="NCBI Taxonomy" id="215"/>
    <lineage>
        <taxon>Bacteria</taxon>
        <taxon>Pseudomonadati</taxon>
        <taxon>Campylobacterota</taxon>
        <taxon>Epsilonproteobacteria</taxon>
        <taxon>Campylobacterales</taxon>
        <taxon>Helicobacteraceae</taxon>
        <taxon>Helicobacter</taxon>
    </lineage>
</organism>
<feature type="binding site" evidence="14">
    <location>
        <begin position="8"/>
        <end position="13"/>
    </location>
    <ligand>
        <name>NAD(+)</name>
        <dbReference type="ChEBI" id="CHEBI:57540"/>
    </ligand>
</feature>
<feature type="binding site" evidence="14">
    <location>
        <position position="87"/>
    </location>
    <ligand>
        <name>NAD(+)</name>
        <dbReference type="ChEBI" id="CHEBI:57540"/>
    </ligand>
</feature>
<dbReference type="InterPro" id="IPR008927">
    <property type="entry name" value="6-PGluconate_DH-like_C_sf"/>
</dbReference>
<dbReference type="Pfam" id="PF01210">
    <property type="entry name" value="NAD_Gly3P_dh_N"/>
    <property type="match status" value="1"/>
</dbReference>
<dbReference type="GO" id="GO:0046167">
    <property type="term" value="P:glycerol-3-phosphate biosynthetic process"/>
    <property type="evidence" value="ECO:0007669"/>
    <property type="project" value="UniProtKB-UniRule"/>
</dbReference>
<feature type="binding site" evidence="11">
    <location>
        <position position="243"/>
    </location>
    <ligand>
        <name>sn-glycerol 3-phosphate</name>
        <dbReference type="ChEBI" id="CHEBI:57597"/>
    </ligand>
</feature>
<reference evidence="17 18" key="1">
    <citation type="submission" date="2018-06" db="EMBL/GenBank/DDBJ databases">
        <authorList>
            <consortium name="Pathogen Informatics"/>
            <person name="Doyle S."/>
        </authorList>
    </citation>
    <scope>NUCLEOTIDE SEQUENCE [LARGE SCALE GENOMIC DNA]</scope>
    <source>
        <strain evidence="17 18">NCTC13102</strain>
    </source>
</reference>
<evidence type="ECO:0000256" key="9">
    <source>
        <dbReference type="ARBA" id="ARBA00023209"/>
    </source>
</evidence>
<keyword evidence="2 11" id="KW-0963">Cytoplasm</keyword>
<dbReference type="GO" id="GO:0006650">
    <property type="term" value="P:glycerophospholipid metabolic process"/>
    <property type="evidence" value="ECO:0007669"/>
    <property type="project" value="UniProtKB-UniRule"/>
</dbReference>
<feature type="binding site" evidence="11">
    <location>
        <position position="31"/>
    </location>
    <ligand>
        <name>NADPH</name>
        <dbReference type="ChEBI" id="CHEBI:57783"/>
    </ligand>
</feature>
<keyword evidence="10 11" id="KW-1208">Phospholipid metabolism</keyword>
<sequence length="324" mass="34531">MSTISVCGGGAWGSALGFAFGQNHHVLISSRRKLTLDSSLDSALSSSLIPASTSSISSTSLAVSMRQVSLAEALESEFIVIAISVAFLRQWLESAPLKAESKYLFACKGIEEGTGAFVHQIAKEFMPSQQICILSGPSFASEVKQSLPCAVAIHSDNERIATEFAQFFPPFIKPYVKDDVIGAEIAGAYKNVIAIAGGVCDGLGLGNNAKAALLARGLIEMERFGRYFGGKIDTFLGLEGAGDLFLSASSKLSRNYRVGFGLAQNKPLEQILRDLGEVAEGVKTTRAIHLIAQQNNIYTPIASEVMAILDGKACKESILKLMSR</sequence>
<comment type="function">
    <text evidence="11">Catalyzes the reduction of the glycolytic intermediate dihydroxyacetone phosphate (DHAP) to sn-glycerol 3-phosphate (G3P), the key precursor for phospholipid synthesis.</text>
</comment>
<comment type="subcellular location">
    <subcellularLocation>
        <location evidence="11">Cytoplasm</location>
    </subcellularLocation>
</comment>
<feature type="domain" description="Glycerol-3-phosphate dehydrogenase NAD-dependent N-terminal" evidence="15">
    <location>
        <begin position="4"/>
        <end position="160"/>
    </location>
</feature>
<feature type="binding site" evidence="14">
    <location>
        <position position="254"/>
    </location>
    <ligand>
        <name>NAD(+)</name>
        <dbReference type="ChEBI" id="CHEBI:57540"/>
    </ligand>
</feature>
<dbReference type="GO" id="GO:0051287">
    <property type="term" value="F:NAD binding"/>
    <property type="evidence" value="ECO:0007669"/>
    <property type="project" value="InterPro"/>
</dbReference>
<dbReference type="SUPFAM" id="SSF48179">
    <property type="entry name" value="6-phosphogluconate dehydrogenase C-terminal domain-like"/>
    <property type="match status" value="1"/>
</dbReference>
<evidence type="ECO:0000259" key="15">
    <source>
        <dbReference type="Pfam" id="PF01210"/>
    </source>
</evidence>
<evidence type="ECO:0000256" key="1">
    <source>
        <dbReference type="ARBA" id="ARBA00011009"/>
    </source>
</evidence>
<evidence type="ECO:0000256" key="6">
    <source>
        <dbReference type="ARBA" id="ARBA00023002"/>
    </source>
</evidence>
<evidence type="ECO:0000256" key="4">
    <source>
        <dbReference type="ARBA" id="ARBA00022741"/>
    </source>
</evidence>
<evidence type="ECO:0000256" key="3">
    <source>
        <dbReference type="ARBA" id="ARBA00022516"/>
    </source>
</evidence>
<evidence type="ECO:0000256" key="13">
    <source>
        <dbReference type="PIRSR" id="PIRSR000114-2"/>
    </source>
</evidence>
<dbReference type="InterPro" id="IPR006168">
    <property type="entry name" value="G3P_DH_NAD-dep"/>
</dbReference>
<accession>A0A2X3BTF0</accession>
<dbReference type="HAMAP" id="MF_00394">
    <property type="entry name" value="NAD_Glyc3P_dehydrog"/>
    <property type="match status" value="1"/>
</dbReference>
<evidence type="ECO:0000256" key="8">
    <source>
        <dbReference type="ARBA" id="ARBA00023098"/>
    </source>
</evidence>
<evidence type="ECO:0000313" key="17">
    <source>
        <dbReference type="EMBL" id="SQB99445.1"/>
    </source>
</evidence>
<dbReference type="InterPro" id="IPR013328">
    <property type="entry name" value="6PGD_dom2"/>
</dbReference>
<dbReference type="PANTHER" id="PTHR11728:SF1">
    <property type="entry name" value="GLYCEROL-3-PHOSPHATE DEHYDROGENASE [NAD(+)] 2, CHLOROPLASTIC"/>
    <property type="match status" value="1"/>
</dbReference>
<dbReference type="PIRSF" id="PIRSF000114">
    <property type="entry name" value="Glycerol-3-P_dh"/>
    <property type="match status" value="1"/>
</dbReference>
<comment type="pathway">
    <text evidence="11">Membrane lipid metabolism; glycerophospholipid metabolism.</text>
</comment>
<proteinExistence type="inferred from homology"/>
<dbReference type="GO" id="GO:0141153">
    <property type="term" value="F:glycerol-3-phosphate dehydrogenase (NADP+) activity"/>
    <property type="evidence" value="ECO:0007669"/>
    <property type="project" value="RHEA"/>
</dbReference>
<feature type="binding site" evidence="11">
    <location>
        <position position="140"/>
    </location>
    <ligand>
        <name>NADPH</name>
        <dbReference type="ChEBI" id="CHEBI:57783"/>
    </ligand>
</feature>
<dbReference type="GO" id="GO:0141152">
    <property type="term" value="F:glycerol-3-phosphate dehydrogenase (NAD+) activity"/>
    <property type="evidence" value="ECO:0007669"/>
    <property type="project" value="RHEA"/>
</dbReference>
<evidence type="ECO:0000256" key="5">
    <source>
        <dbReference type="ARBA" id="ARBA00022857"/>
    </source>
</evidence>
<gene>
    <name evidence="11 17" type="primary">gpsA</name>
    <name evidence="17" type="ORF">NCTC13102_01769</name>
</gene>
<evidence type="ECO:0000313" key="18">
    <source>
        <dbReference type="Proteomes" id="UP000250166"/>
    </source>
</evidence>
<evidence type="ECO:0000256" key="2">
    <source>
        <dbReference type="ARBA" id="ARBA00022490"/>
    </source>
</evidence>
<comment type="similarity">
    <text evidence="1 11">Belongs to the NAD-dependent glycerol-3-phosphate dehydrogenase family.</text>
</comment>
<feature type="binding site" evidence="11">
    <location>
        <position position="108"/>
    </location>
    <ligand>
        <name>NADPH</name>
        <dbReference type="ChEBI" id="CHEBI:57783"/>
    </ligand>
</feature>
<dbReference type="SUPFAM" id="SSF51735">
    <property type="entry name" value="NAD(P)-binding Rossmann-fold domains"/>
    <property type="match status" value="1"/>
</dbReference>
<dbReference type="Pfam" id="PF07479">
    <property type="entry name" value="NAD_Gly3P_dh_C"/>
    <property type="match status" value="1"/>
</dbReference>
<dbReference type="NCBIfam" id="NF000942">
    <property type="entry name" value="PRK00094.1-4"/>
    <property type="match status" value="1"/>
</dbReference>
<feature type="binding site" evidence="14">
    <location>
        <position position="140"/>
    </location>
    <ligand>
        <name>NAD(+)</name>
        <dbReference type="ChEBI" id="CHEBI:57540"/>
    </ligand>
</feature>
<keyword evidence="9 11" id="KW-0594">Phospholipid biosynthesis</keyword>
<dbReference type="NCBIfam" id="NF000943">
    <property type="entry name" value="PRK00094.2-1"/>
    <property type="match status" value="1"/>
</dbReference>
<feature type="active site" description="Proton acceptor" evidence="11 12">
    <location>
        <position position="190"/>
    </location>
</feature>
<dbReference type="InterPro" id="IPR006109">
    <property type="entry name" value="G3P_DH_NAD-dep_C"/>
</dbReference>
<dbReference type="GO" id="GO:0046168">
    <property type="term" value="P:glycerol-3-phosphate catabolic process"/>
    <property type="evidence" value="ECO:0007669"/>
    <property type="project" value="InterPro"/>
</dbReference>
<dbReference type="EC" id="1.1.1.94" evidence="11"/>
<feature type="binding site" evidence="11">
    <location>
        <position position="278"/>
    </location>
    <ligand>
        <name>NADPH</name>
        <dbReference type="ChEBI" id="CHEBI:57783"/>
    </ligand>
</feature>
<dbReference type="GO" id="GO:0005975">
    <property type="term" value="P:carbohydrate metabolic process"/>
    <property type="evidence" value="ECO:0007669"/>
    <property type="project" value="InterPro"/>
</dbReference>
<evidence type="ECO:0000256" key="7">
    <source>
        <dbReference type="ARBA" id="ARBA00023027"/>
    </source>
</evidence>
<feature type="binding site" evidence="11">
    <location>
        <position position="254"/>
    </location>
    <ligand>
        <name>sn-glycerol 3-phosphate</name>
        <dbReference type="ChEBI" id="CHEBI:57597"/>
    </ligand>
</feature>
<dbReference type="EMBL" id="UAWL01000006">
    <property type="protein sequence ID" value="SQB99445.1"/>
    <property type="molecule type" value="Genomic_DNA"/>
</dbReference>
<feature type="binding site" evidence="13">
    <location>
        <position position="108"/>
    </location>
    <ligand>
        <name>substrate</name>
    </ligand>
</feature>
<dbReference type="FunFam" id="1.10.1040.10:FF:000025">
    <property type="entry name" value="Glycerol-3-phosphate dehydrogenase [NAD(P)+]"/>
    <property type="match status" value="1"/>
</dbReference>
<evidence type="ECO:0000256" key="10">
    <source>
        <dbReference type="ARBA" id="ARBA00023264"/>
    </source>
</evidence>
<keyword evidence="3 11" id="KW-0444">Lipid biosynthesis</keyword>
<feature type="binding site" evidence="11">
    <location>
        <position position="12"/>
    </location>
    <ligand>
        <name>NADPH</name>
        <dbReference type="ChEBI" id="CHEBI:57783"/>
    </ligand>
</feature>
<dbReference type="GO" id="GO:0005829">
    <property type="term" value="C:cytosol"/>
    <property type="evidence" value="ECO:0007669"/>
    <property type="project" value="TreeGrafter"/>
</dbReference>
<feature type="binding site" evidence="11">
    <location>
        <position position="253"/>
    </location>
    <ligand>
        <name>sn-glycerol 3-phosphate</name>
        <dbReference type="ChEBI" id="CHEBI:57597"/>
    </ligand>
</feature>
<dbReference type="UniPathway" id="UPA00940"/>
<dbReference type="PROSITE" id="PS00957">
    <property type="entry name" value="NAD_G3PDH"/>
    <property type="match status" value="1"/>
</dbReference>
<keyword evidence="8 11" id="KW-0443">Lipid metabolism</keyword>
<feature type="binding site" evidence="11">
    <location>
        <position position="108"/>
    </location>
    <ligand>
        <name>sn-glycerol 3-phosphate</name>
        <dbReference type="ChEBI" id="CHEBI:57597"/>
    </ligand>
</feature>
<comment type="caution">
    <text evidence="11">Lacks conserved residue(s) required for the propagation of feature annotation.</text>
</comment>
<feature type="binding site" evidence="11">
    <location>
        <position position="280"/>
    </location>
    <ligand>
        <name>NADPH</name>
        <dbReference type="ChEBI" id="CHEBI:57783"/>
    </ligand>
</feature>
<feature type="binding site" evidence="11">
    <location>
        <position position="255"/>
    </location>
    <ligand>
        <name>sn-glycerol 3-phosphate</name>
        <dbReference type="ChEBI" id="CHEBI:57597"/>
    </ligand>
</feature>
<feature type="binding site" evidence="11">
    <location>
        <position position="136"/>
    </location>
    <ligand>
        <name>sn-glycerol 3-phosphate</name>
        <dbReference type="ChEBI" id="CHEBI:57597"/>
    </ligand>
</feature>
<protein>
    <recommendedName>
        <fullName evidence="11">Glycerol-3-phosphate dehydrogenase [NAD(P)+]</fullName>
        <ecNumber evidence="11">1.1.1.94</ecNumber>
    </recommendedName>
    <alternativeName>
        <fullName evidence="11">NAD(P)(+)-dependent glycerol-3-phosphate dehydrogenase</fullName>
    </alternativeName>
    <alternativeName>
        <fullName evidence="11">NAD(P)H-dependent dihydroxyacetone-phosphate reductase</fullName>
    </alternativeName>
</protein>
<name>A0A2X3BTF0_9HELI</name>
<comment type="catalytic activity">
    <reaction evidence="11">
        <text>sn-glycerol 3-phosphate + NADP(+) = dihydroxyacetone phosphate + NADPH + H(+)</text>
        <dbReference type="Rhea" id="RHEA:11096"/>
        <dbReference type="ChEBI" id="CHEBI:15378"/>
        <dbReference type="ChEBI" id="CHEBI:57597"/>
        <dbReference type="ChEBI" id="CHEBI:57642"/>
        <dbReference type="ChEBI" id="CHEBI:57783"/>
        <dbReference type="ChEBI" id="CHEBI:58349"/>
        <dbReference type="EC" id="1.1.1.94"/>
    </reaction>
</comment>
<feature type="binding site" evidence="11">
    <location>
        <position position="32"/>
    </location>
    <ligand>
        <name>NADPH</name>
        <dbReference type="ChEBI" id="CHEBI:57783"/>
    </ligand>
</feature>